<organism evidence="3 4">
    <name type="scientific">Chaetomidium leptoderma</name>
    <dbReference type="NCBI Taxonomy" id="669021"/>
    <lineage>
        <taxon>Eukaryota</taxon>
        <taxon>Fungi</taxon>
        <taxon>Dikarya</taxon>
        <taxon>Ascomycota</taxon>
        <taxon>Pezizomycotina</taxon>
        <taxon>Sordariomycetes</taxon>
        <taxon>Sordariomycetidae</taxon>
        <taxon>Sordariales</taxon>
        <taxon>Chaetomiaceae</taxon>
        <taxon>Chaetomidium</taxon>
    </lineage>
</organism>
<evidence type="ECO:0000259" key="2">
    <source>
        <dbReference type="Pfam" id="PF10615"/>
    </source>
</evidence>
<keyword evidence="1" id="KW-0472">Membrane</keyword>
<feature type="transmembrane region" description="Helical" evidence="1">
    <location>
        <begin position="174"/>
        <end position="192"/>
    </location>
</feature>
<feature type="domain" description="DUF2470" evidence="2">
    <location>
        <begin position="14"/>
        <end position="98"/>
    </location>
</feature>
<name>A0AAN6ZWH9_9PEZI</name>
<dbReference type="EMBL" id="MU856958">
    <property type="protein sequence ID" value="KAK4152888.1"/>
    <property type="molecule type" value="Genomic_DNA"/>
</dbReference>
<dbReference type="PANTHER" id="PTHR37783:SF1">
    <property type="entry name" value="MEMBRANE PROTEIN, PUTATIVE (AFU_ORTHOLOGUE AFUA_1G04315)-RELATED"/>
    <property type="match status" value="1"/>
</dbReference>
<dbReference type="Proteomes" id="UP001302745">
    <property type="component" value="Unassembled WGS sequence"/>
</dbReference>
<dbReference type="InterPro" id="IPR037119">
    <property type="entry name" value="Haem_oxidase_HugZ-like_sf"/>
</dbReference>
<dbReference type="AlphaFoldDB" id="A0AAN6ZWH9"/>
<dbReference type="InterPro" id="IPR019595">
    <property type="entry name" value="DUF2470"/>
</dbReference>
<feature type="transmembrane region" description="Helical" evidence="1">
    <location>
        <begin position="130"/>
        <end position="150"/>
    </location>
</feature>
<keyword evidence="1" id="KW-0812">Transmembrane</keyword>
<dbReference type="Pfam" id="PF10615">
    <property type="entry name" value="DUF2470"/>
    <property type="match status" value="1"/>
</dbReference>
<evidence type="ECO:0000256" key="1">
    <source>
        <dbReference type="SAM" id="Phobius"/>
    </source>
</evidence>
<gene>
    <name evidence="3" type="ORF">C8A00DRAFT_15837</name>
</gene>
<evidence type="ECO:0000313" key="3">
    <source>
        <dbReference type="EMBL" id="KAK4152888.1"/>
    </source>
</evidence>
<comment type="caution">
    <text evidence="3">The sequence shown here is derived from an EMBL/GenBank/DDBJ whole genome shotgun (WGS) entry which is preliminary data.</text>
</comment>
<evidence type="ECO:0000313" key="4">
    <source>
        <dbReference type="Proteomes" id="UP001302745"/>
    </source>
</evidence>
<reference evidence="3" key="1">
    <citation type="journal article" date="2023" name="Mol. Phylogenet. Evol.">
        <title>Genome-scale phylogeny and comparative genomics of the fungal order Sordariales.</title>
        <authorList>
            <person name="Hensen N."/>
            <person name="Bonometti L."/>
            <person name="Westerberg I."/>
            <person name="Brannstrom I.O."/>
            <person name="Guillou S."/>
            <person name="Cros-Aarteil S."/>
            <person name="Calhoun S."/>
            <person name="Haridas S."/>
            <person name="Kuo A."/>
            <person name="Mondo S."/>
            <person name="Pangilinan J."/>
            <person name="Riley R."/>
            <person name="LaButti K."/>
            <person name="Andreopoulos B."/>
            <person name="Lipzen A."/>
            <person name="Chen C."/>
            <person name="Yan M."/>
            <person name="Daum C."/>
            <person name="Ng V."/>
            <person name="Clum A."/>
            <person name="Steindorff A."/>
            <person name="Ohm R.A."/>
            <person name="Martin F."/>
            <person name="Silar P."/>
            <person name="Natvig D.O."/>
            <person name="Lalanne C."/>
            <person name="Gautier V."/>
            <person name="Ament-Velasquez S.L."/>
            <person name="Kruys A."/>
            <person name="Hutchinson M.I."/>
            <person name="Powell A.J."/>
            <person name="Barry K."/>
            <person name="Miller A.N."/>
            <person name="Grigoriev I.V."/>
            <person name="Debuchy R."/>
            <person name="Gladieux P."/>
            <person name="Hiltunen Thoren M."/>
            <person name="Johannesson H."/>
        </authorList>
    </citation>
    <scope>NUCLEOTIDE SEQUENCE</scope>
    <source>
        <strain evidence="3">CBS 538.74</strain>
    </source>
</reference>
<accession>A0AAN6ZWH9</accession>
<feature type="transmembrane region" description="Helical" evidence="1">
    <location>
        <begin position="213"/>
        <end position="229"/>
    </location>
</feature>
<keyword evidence="4" id="KW-1185">Reference proteome</keyword>
<keyword evidence="1" id="KW-1133">Transmembrane helix</keyword>
<reference evidence="3" key="2">
    <citation type="submission" date="2023-05" db="EMBL/GenBank/DDBJ databases">
        <authorList>
            <consortium name="Lawrence Berkeley National Laboratory"/>
            <person name="Steindorff A."/>
            <person name="Hensen N."/>
            <person name="Bonometti L."/>
            <person name="Westerberg I."/>
            <person name="Brannstrom I.O."/>
            <person name="Guillou S."/>
            <person name="Cros-Aarteil S."/>
            <person name="Calhoun S."/>
            <person name="Haridas S."/>
            <person name="Kuo A."/>
            <person name="Mondo S."/>
            <person name="Pangilinan J."/>
            <person name="Riley R."/>
            <person name="Labutti K."/>
            <person name="Andreopoulos B."/>
            <person name="Lipzen A."/>
            <person name="Chen C."/>
            <person name="Yanf M."/>
            <person name="Daum C."/>
            <person name="Ng V."/>
            <person name="Clum A."/>
            <person name="Ohm R."/>
            <person name="Martin F."/>
            <person name="Silar P."/>
            <person name="Natvig D."/>
            <person name="Lalanne C."/>
            <person name="Gautier V."/>
            <person name="Ament-Velasquez S.L."/>
            <person name="Kruys A."/>
            <person name="Hutchinson M.I."/>
            <person name="Powell A.J."/>
            <person name="Barry K."/>
            <person name="Miller A.N."/>
            <person name="Grigoriev I.V."/>
            <person name="Debuchy R."/>
            <person name="Gladieux P."/>
            <person name="Thoren M.H."/>
            <person name="Johannesson H."/>
        </authorList>
    </citation>
    <scope>NUCLEOTIDE SEQUENCE</scope>
    <source>
        <strain evidence="3">CBS 538.74</strain>
    </source>
</reference>
<sequence>MATTTTPIPPAQKAATIAHMNKDHRRDMRHILHHYPSVPPVPSITRGDEEQEKNDPLMHDITLSSITLHLPLSNTFHTIAFDPPLQHWDERRTRLVEMTRVARAAALGVVDEVTVVVVGEYMPPRVPYDAGIFLAVLGYWVSFGLVRMGWFGSSSSSLLAEVVEWSRFPGGAEGFAWLVEAIFWPVLAIHVAETWWLERSRLGRFGVRRGSRVWWLWVGSVFVEGAMAFKRFDLVVERLRGEKAGKRQ</sequence>
<protein>
    <recommendedName>
        <fullName evidence="2">DUF2470 domain-containing protein</fullName>
    </recommendedName>
</protein>
<dbReference type="Gene3D" id="3.20.180.10">
    <property type="entry name" value="PNP-oxidase-like"/>
    <property type="match status" value="1"/>
</dbReference>
<dbReference type="PANTHER" id="PTHR37783">
    <property type="entry name" value="MEMBRANE PROTEIN, PUTATIVE (AFU_ORTHOLOGUE AFUA_1G04315)-RELATED"/>
    <property type="match status" value="1"/>
</dbReference>
<proteinExistence type="predicted"/>